<dbReference type="InterPro" id="IPR017200">
    <property type="entry name" value="PqqE-like"/>
</dbReference>
<dbReference type="SFLD" id="SFLDG01067">
    <property type="entry name" value="SPASM/twitch_domain_containing"/>
    <property type="match status" value="1"/>
</dbReference>
<dbReference type="GO" id="GO:0032324">
    <property type="term" value="P:molybdopterin cofactor biosynthetic process"/>
    <property type="evidence" value="ECO:0007669"/>
    <property type="project" value="UniProtKB-ARBA"/>
</dbReference>
<proteinExistence type="predicted"/>
<evidence type="ECO:0000256" key="7">
    <source>
        <dbReference type="ARBA" id="ARBA00023014"/>
    </source>
</evidence>
<dbReference type="eggNOG" id="COG0535">
    <property type="taxonomic scope" value="Bacteria"/>
</dbReference>
<organism evidence="9 10">
    <name type="scientific">Syntrophobacter fumaroxidans (strain DSM 10017 / MPOB)</name>
    <dbReference type="NCBI Taxonomy" id="335543"/>
    <lineage>
        <taxon>Bacteria</taxon>
        <taxon>Pseudomonadati</taxon>
        <taxon>Thermodesulfobacteriota</taxon>
        <taxon>Syntrophobacteria</taxon>
        <taxon>Syntrophobacterales</taxon>
        <taxon>Syntrophobacteraceae</taxon>
        <taxon>Syntrophobacter</taxon>
    </lineage>
</organism>
<accession>A0LKC8</accession>
<keyword evidence="7" id="KW-0411">Iron-sulfur</keyword>
<dbReference type="InterPro" id="IPR006638">
    <property type="entry name" value="Elp3/MiaA/NifB-like_rSAM"/>
</dbReference>
<dbReference type="PANTHER" id="PTHR11228:SF7">
    <property type="entry name" value="PQQA PEPTIDE CYCLASE"/>
    <property type="match status" value="1"/>
</dbReference>
<evidence type="ECO:0000256" key="4">
    <source>
        <dbReference type="ARBA" id="ARBA00022723"/>
    </source>
</evidence>
<reference evidence="9 10" key="1">
    <citation type="submission" date="2006-10" db="EMBL/GenBank/DDBJ databases">
        <title>Complete sequence of Syntrophobacter fumaroxidans MPOB.</title>
        <authorList>
            <consortium name="US DOE Joint Genome Institute"/>
            <person name="Copeland A."/>
            <person name="Lucas S."/>
            <person name="Lapidus A."/>
            <person name="Barry K."/>
            <person name="Detter J.C."/>
            <person name="Glavina del Rio T."/>
            <person name="Hammon N."/>
            <person name="Israni S."/>
            <person name="Pitluck S."/>
            <person name="Goltsman E.G."/>
            <person name="Martinez M."/>
            <person name="Schmutz J."/>
            <person name="Larimer F."/>
            <person name="Land M."/>
            <person name="Hauser L."/>
            <person name="Kyrpides N."/>
            <person name="Kim E."/>
            <person name="Boone D.R."/>
            <person name="Brockman F."/>
            <person name="Culley D."/>
            <person name="Ferry J."/>
            <person name="Gunsalus R."/>
            <person name="McInerney M.J."/>
            <person name="Morrison M."/>
            <person name="Plugge C."/>
            <person name="Rohlin L."/>
            <person name="Scholten J."/>
            <person name="Sieber J."/>
            <person name="Stams A.J.M."/>
            <person name="Worm P."/>
            <person name="Henstra A.M."/>
            <person name="Richardson P."/>
        </authorList>
    </citation>
    <scope>NUCLEOTIDE SEQUENCE [LARGE SCALE GENOMIC DNA]</scope>
    <source>
        <strain evidence="10">DSM 10017 / MPOB</strain>
    </source>
</reference>
<dbReference type="PROSITE" id="PS51918">
    <property type="entry name" value="RADICAL_SAM"/>
    <property type="match status" value="1"/>
</dbReference>
<dbReference type="InParanoid" id="A0LKC8"/>
<dbReference type="InterPro" id="IPR007197">
    <property type="entry name" value="rSAM"/>
</dbReference>
<keyword evidence="6" id="KW-0408">Iron</keyword>
<dbReference type="Proteomes" id="UP000001784">
    <property type="component" value="Chromosome"/>
</dbReference>
<keyword evidence="4" id="KW-0479">Metal-binding</keyword>
<evidence type="ECO:0000256" key="2">
    <source>
        <dbReference type="ARBA" id="ARBA00022485"/>
    </source>
</evidence>
<evidence type="ECO:0000256" key="6">
    <source>
        <dbReference type="ARBA" id="ARBA00023004"/>
    </source>
</evidence>
<dbReference type="Pfam" id="PF13186">
    <property type="entry name" value="SPASM"/>
    <property type="match status" value="1"/>
</dbReference>
<evidence type="ECO:0000256" key="5">
    <source>
        <dbReference type="ARBA" id="ARBA00023002"/>
    </source>
</evidence>
<feature type="domain" description="Radical SAM core" evidence="8">
    <location>
        <begin position="1"/>
        <end position="218"/>
    </location>
</feature>
<dbReference type="InterPro" id="IPR050377">
    <property type="entry name" value="Radical_SAM_PqqE_MftC-like"/>
</dbReference>
<gene>
    <name evidence="9" type="ordered locus">Sfum_2198</name>
</gene>
<dbReference type="Gene3D" id="3.20.20.70">
    <property type="entry name" value="Aldolase class I"/>
    <property type="match status" value="1"/>
</dbReference>
<evidence type="ECO:0000313" key="10">
    <source>
        <dbReference type="Proteomes" id="UP000001784"/>
    </source>
</evidence>
<dbReference type="Pfam" id="PF04055">
    <property type="entry name" value="Radical_SAM"/>
    <property type="match status" value="1"/>
</dbReference>
<dbReference type="InterPro" id="IPR058240">
    <property type="entry name" value="rSAM_sf"/>
</dbReference>
<evidence type="ECO:0000259" key="8">
    <source>
        <dbReference type="PROSITE" id="PS51918"/>
    </source>
</evidence>
<dbReference type="EMBL" id="CP000478">
    <property type="protein sequence ID" value="ABK17880.1"/>
    <property type="molecule type" value="Genomic_DNA"/>
</dbReference>
<dbReference type="SFLD" id="SFLDS00029">
    <property type="entry name" value="Radical_SAM"/>
    <property type="match status" value="1"/>
</dbReference>
<dbReference type="InterPro" id="IPR023885">
    <property type="entry name" value="4Fe4S-binding_SPASM_dom"/>
</dbReference>
<comment type="cofactor">
    <cofactor evidence="1">
        <name>[4Fe-4S] cluster</name>
        <dbReference type="ChEBI" id="CHEBI:49883"/>
    </cofactor>
</comment>
<dbReference type="STRING" id="335543.Sfum_2198"/>
<dbReference type="PROSITE" id="PS01305">
    <property type="entry name" value="MOAA_NIFB_PQQE"/>
    <property type="match status" value="1"/>
</dbReference>
<dbReference type="GO" id="GO:0051539">
    <property type="term" value="F:4 iron, 4 sulfur cluster binding"/>
    <property type="evidence" value="ECO:0007669"/>
    <property type="project" value="UniProtKB-KW"/>
</dbReference>
<dbReference type="GO" id="GO:0016491">
    <property type="term" value="F:oxidoreductase activity"/>
    <property type="evidence" value="ECO:0007669"/>
    <property type="project" value="UniProtKB-KW"/>
</dbReference>
<protein>
    <submittedName>
        <fullName evidence="9">Radical SAM domain protein</fullName>
    </submittedName>
</protein>
<keyword evidence="10" id="KW-1185">Reference proteome</keyword>
<evidence type="ECO:0000256" key="3">
    <source>
        <dbReference type="ARBA" id="ARBA00022691"/>
    </source>
</evidence>
<keyword evidence="5" id="KW-0560">Oxidoreductase</keyword>
<dbReference type="CDD" id="cd01335">
    <property type="entry name" value="Radical_SAM"/>
    <property type="match status" value="1"/>
</dbReference>
<dbReference type="NCBIfam" id="TIGR04250">
    <property type="entry name" value="SCM_rSAM_ScmE"/>
    <property type="match status" value="1"/>
</dbReference>
<dbReference type="PANTHER" id="PTHR11228">
    <property type="entry name" value="RADICAL SAM DOMAIN PROTEIN"/>
    <property type="match status" value="1"/>
</dbReference>
<dbReference type="SUPFAM" id="SSF102114">
    <property type="entry name" value="Radical SAM enzymes"/>
    <property type="match status" value="1"/>
</dbReference>
<dbReference type="SMART" id="SM00729">
    <property type="entry name" value="Elp3"/>
    <property type="match status" value="1"/>
</dbReference>
<name>A0LKC8_SYNFM</name>
<dbReference type="NCBIfam" id="TIGR04085">
    <property type="entry name" value="rSAM_more_4Fe4S"/>
    <property type="match status" value="1"/>
</dbReference>
<dbReference type="AlphaFoldDB" id="A0LKC8"/>
<keyword evidence="2" id="KW-0004">4Fe-4S</keyword>
<sequence length="373" mass="41226">MQTPKSMDISITGECNLRCAYCSHFSSAGEVARDLGTGEWLRFFEELNRCAVLGVCLSGGEPFRRSDFDEILRGIVRNRMRFSILSNGTLIDEDTAVSIAATGRCDSIQVSVDGSRPETHDICRGPGTFQKALEAIRALRRHNIPVTARVTIHKHNVHDLESIARLLLDTLSLPGFSTNAASYMGLCRHNAEHLQLSVEERSLAMETLLTLAAGHPGRVSASAGPLAEARQWLEMERARQNRAPGFPGAGYLRSCGGVFARLAVRADGVIVPCSQMSHIELGRINRDDLREVWRGHPELERLRRRREVPLGEFSFCRGCEYIPYCRGNCPALAYTILGEENHPSPDACLRRFLESGGRLPREEPVFPAGGETG</sequence>
<dbReference type="PIRSF" id="PIRSF037420">
    <property type="entry name" value="PQQ_syn_pqqE"/>
    <property type="match status" value="1"/>
</dbReference>
<evidence type="ECO:0000313" key="9">
    <source>
        <dbReference type="EMBL" id="ABK17880.1"/>
    </source>
</evidence>
<dbReference type="InterPro" id="IPR013785">
    <property type="entry name" value="Aldolase_TIM"/>
</dbReference>
<dbReference type="SFLD" id="SFLDG01386">
    <property type="entry name" value="main_SPASM_domain-containing"/>
    <property type="match status" value="1"/>
</dbReference>
<dbReference type="InterPro" id="IPR000385">
    <property type="entry name" value="MoaA_NifB_PqqE_Fe-S-bd_CS"/>
</dbReference>
<dbReference type="InterPro" id="IPR026344">
    <property type="entry name" value="SCM_rSAM_ScmE"/>
</dbReference>
<dbReference type="GO" id="GO:0046872">
    <property type="term" value="F:metal ion binding"/>
    <property type="evidence" value="ECO:0007669"/>
    <property type="project" value="UniProtKB-KW"/>
</dbReference>
<dbReference type="HOGENOM" id="CLU_009273_4_2_7"/>
<dbReference type="RefSeq" id="WP_011699049.1">
    <property type="nucleotide sequence ID" value="NC_008554.1"/>
</dbReference>
<dbReference type="KEGG" id="sfu:Sfum_2198"/>
<keyword evidence="3" id="KW-0949">S-adenosyl-L-methionine</keyword>
<evidence type="ECO:0000256" key="1">
    <source>
        <dbReference type="ARBA" id="ARBA00001966"/>
    </source>
</evidence>